<dbReference type="RefSeq" id="WP_094010849.1">
    <property type="nucleotide sequence ID" value="NZ_DAMCLP010000002.1"/>
</dbReference>
<feature type="signal peptide" evidence="2">
    <location>
        <begin position="1"/>
        <end position="20"/>
    </location>
</feature>
<proteinExistence type="predicted"/>
<name>A0A1H9HBK6_9PSED</name>
<evidence type="ECO:0000313" key="3">
    <source>
        <dbReference type="EMBL" id="SEQ59692.1"/>
    </source>
</evidence>
<evidence type="ECO:0000256" key="1">
    <source>
        <dbReference type="SAM" id="MobiDB-lite"/>
    </source>
</evidence>
<dbReference type="AlphaFoldDB" id="A0A1H9HBK6"/>
<evidence type="ECO:0000256" key="2">
    <source>
        <dbReference type="SAM" id="SignalP"/>
    </source>
</evidence>
<keyword evidence="2" id="KW-0732">Signal</keyword>
<evidence type="ECO:0000313" key="4">
    <source>
        <dbReference type="Proteomes" id="UP000199221"/>
    </source>
</evidence>
<organism evidence="3 4">
    <name type="scientific">Pseudomonas soli</name>
    <dbReference type="NCBI Taxonomy" id="1306993"/>
    <lineage>
        <taxon>Bacteria</taxon>
        <taxon>Pseudomonadati</taxon>
        <taxon>Pseudomonadota</taxon>
        <taxon>Gammaproteobacteria</taxon>
        <taxon>Pseudomonadales</taxon>
        <taxon>Pseudomonadaceae</taxon>
        <taxon>Pseudomonas</taxon>
    </lineage>
</organism>
<sequence length="117" mass="12219">MKKLIVIAGLVTAFAASVQAQDMNGMDMKKMPASAEGGQGSQAAPTAHAEGTIKALDPQSGKITLAHGPVAELKWPAMTMGFQAEPAHLKGLNVGDKVKFGFRMEGSTARIVSVQKQ</sequence>
<dbReference type="Proteomes" id="UP000199221">
    <property type="component" value="Unassembled WGS sequence"/>
</dbReference>
<reference evidence="3 4" key="1">
    <citation type="submission" date="2016-10" db="EMBL/GenBank/DDBJ databases">
        <authorList>
            <person name="de Groot N.N."/>
        </authorList>
    </citation>
    <scope>NUCLEOTIDE SEQUENCE [LARGE SCALE GENOMIC DNA]</scope>
    <source>
        <strain evidence="3 4">LMG 27941</strain>
    </source>
</reference>
<dbReference type="EMBL" id="FOEQ01000003">
    <property type="protein sequence ID" value="SEQ59692.1"/>
    <property type="molecule type" value="Genomic_DNA"/>
</dbReference>
<feature type="chain" id="PRO_5011577095" evidence="2">
    <location>
        <begin position="21"/>
        <end position="117"/>
    </location>
</feature>
<dbReference type="Gene3D" id="2.40.50.320">
    <property type="entry name" value="Copper binding periplasmic protein CusF"/>
    <property type="match status" value="1"/>
</dbReference>
<protein>
    <submittedName>
        <fullName evidence="3">Cu and Ag efflux protein CusF</fullName>
    </submittedName>
</protein>
<gene>
    <name evidence="3" type="ORF">SAMN05216230_103185</name>
</gene>
<feature type="compositionally biased region" description="Low complexity" evidence="1">
    <location>
        <begin position="33"/>
        <end position="44"/>
    </location>
</feature>
<dbReference type="InterPro" id="IPR021647">
    <property type="entry name" value="CusF_Ec"/>
</dbReference>
<dbReference type="InterPro" id="IPR042230">
    <property type="entry name" value="CusF_sf"/>
</dbReference>
<accession>A0A1H9HBK6</accession>
<feature type="region of interest" description="Disordered" evidence="1">
    <location>
        <begin position="28"/>
        <end position="51"/>
    </location>
</feature>
<dbReference type="GeneID" id="72422961"/>
<dbReference type="Pfam" id="PF11604">
    <property type="entry name" value="CusF_Ec"/>
    <property type="match status" value="1"/>
</dbReference>